<evidence type="ECO:0000313" key="3">
    <source>
        <dbReference type="Proteomes" id="UP000075606"/>
    </source>
</evidence>
<dbReference type="RefSeq" id="WP_068222162.1">
    <property type="nucleotide sequence ID" value="NZ_LRPC01000028.1"/>
</dbReference>
<evidence type="ECO:0000259" key="1">
    <source>
        <dbReference type="Pfam" id="PF01841"/>
    </source>
</evidence>
<evidence type="ECO:0000313" key="2">
    <source>
        <dbReference type="EMBL" id="KYG73621.1"/>
    </source>
</evidence>
<protein>
    <recommendedName>
        <fullName evidence="1">Transglutaminase-like domain-containing protein</fullName>
    </recommendedName>
</protein>
<dbReference type="PANTHER" id="PTHR33490:SF3">
    <property type="entry name" value="CONSERVED INTEGRAL MEMBRANE PROTEIN"/>
    <property type="match status" value="1"/>
</dbReference>
<dbReference type="SUPFAM" id="SSF54001">
    <property type="entry name" value="Cysteine proteinases"/>
    <property type="match status" value="1"/>
</dbReference>
<comment type="caution">
    <text evidence="2">The sequence shown here is derived from an EMBL/GenBank/DDBJ whole genome shotgun (WGS) entry which is preliminary data.</text>
</comment>
<gene>
    <name evidence="2" type="ORF">AWW68_13100</name>
</gene>
<reference evidence="2 3" key="1">
    <citation type="submission" date="2016-01" db="EMBL/GenBank/DDBJ databases">
        <title>Genome sequencing of Roseivirga spongicola UST030701-084.</title>
        <authorList>
            <person name="Selvaratnam C."/>
            <person name="Thevarajoo S."/>
            <person name="Goh K.M."/>
            <person name="Ee R."/>
            <person name="Chan K.-G."/>
            <person name="Chong C.S."/>
        </authorList>
    </citation>
    <scope>NUCLEOTIDE SEQUENCE [LARGE SCALE GENOMIC DNA]</scope>
    <source>
        <strain evidence="2 3">UST030701-084</strain>
    </source>
</reference>
<dbReference type="InterPro" id="IPR002931">
    <property type="entry name" value="Transglutaminase-like"/>
</dbReference>
<dbReference type="EMBL" id="LRPC01000028">
    <property type="protein sequence ID" value="KYG73621.1"/>
    <property type="molecule type" value="Genomic_DNA"/>
</dbReference>
<dbReference type="PANTHER" id="PTHR33490">
    <property type="entry name" value="BLR5614 PROTEIN-RELATED"/>
    <property type="match status" value="1"/>
</dbReference>
<feature type="domain" description="Transglutaminase-like" evidence="1">
    <location>
        <begin position="27"/>
        <end position="131"/>
    </location>
</feature>
<sequence>MQQYIQETEFFDFNTAGIQALVAEFIDQPTNQQIEGLFLTVRDNWRYNPYTISGKKDHYKASDVVGRKEGHCIDKSVLFIAALRALKIPARLRLAKVVNHIAAERLTEKLGNSHIAPHGIAEVYVDGKWFKASNAFNKELCEIYNVDPLYFNGTEDAMIQPFNRSAQKYMEYIEDYGHFDDVPFRFIIDTFQQNYPALAHAFVEDRFTI</sequence>
<name>A0A150X4H5_9BACT</name>
<keyword evidence="3" id="KW-1185">Reference proteome</keyword>
<organism evidence="2 3">
    <name type="scientific">Roseivirga spongicola</name>
    <dbReference type="NCBI Taxonomy" id="333140"/>
    <lineage>
        <taxon>Bacteria</taxon>
        <taxon>Pseudomonadati</taxon>
        <taxon>Bacteroidota</taxon>
        <taxon>Cytophagia</taxon>
        <taxon>Cytophagales</taxon>
        <taxon>Roseivirgaceae</taxon>
        <taxon>Roseivirga</taxon>
    </lineage>
</organism>
<accession>A0A150X4H5</accession>
<dbReference type="STRING" id="333140.AWW68_13100"/>
<dbReference type="Gene3D" id="3.10.620.30">
    <property type="match status" value="1"/>
</dbReference>
<dbReference type="InterPro" id="IPR038765">
    <property type="entry name" value="Papain-like_cys_pep_sf"/>
</dbReference>
<proteinExistence type="predicted"/>
<dbReference type="OrthoDB" id="9804872at2"/>
<dbReference type="Pfam" id="PF01841">
    <property type="entry name" value="Transglut_core"/>
    <property type="match status" value="1"/>
</dbReference>
<dbReference type="Proteomes" id="UP000075606">
    <property type="component" value="Unassembled WGS sequence"/>
</dbReference>
<dbReference type="AlphaFoldDB" id="A0A150X4H5"/>